<protein>
    <submittedName>
        <fullName evidence="1">Uncharacterized protein</fullName>
    </submittedName>
</protein>
<gene>
    <name evidence="1" type="ORF">CIRG_03170</name>
</gene>
<dbReference type="EMBL" id="DS028094">
    <property type="protein sequence ID" value="KMP03478.1"/>
    <property type="molecule type" value="Genomic_DNA"/>
</dbReference>
<sequence>MAMGGDSDRDGVVCEARESRARGSERGASEWVEKVEWVRLSALRFAIASSLKGFSAAFVDELLAHPPGRLLVRSIKPCSRWQILRSCCPALARFCSVLRMYRLRLTICPNIQKSWIYDTLVLRGIAGVLRRVFANKDGVTPCAAISYRIVLPAPCAVLPTCPSLRGTYACFVVHQDASTHSLGTLKRAIKRVAKKHDGFSVNVTLLQWLHGI</sequence>
<accession>A0A0J6Y9L2</accession>
<reference evidence="2" key="1">
    <citation type="journal article" date="2010" name="Genome Res.">
        <title>Population genomic sequencing of Coccidioides fungi reveals recent hybridization and transposon control.</title>
        <authorList>
            <person name="Neafsey D.E."/>
            <person name="Barker B.M."/>
            <person name="Sharpton T.J."/>
            <person name="Stajich J.E."/>
            <person name="Park D.J."/>
            <person name="Whiston E."/>
            <person name="Hung C.-Y."/>
            <person name="McMahan C."/>
            <person name="White J."/>
            <person name="Sykes S."/>
            <person name="Heiman D."/>
            <person name="Young S."/>
            <person name="Zeng Q."/>
            <person name="Abouelleil A."/>
            <person name="Aftuck L."/>
            <person name="Bessette D."/>
            <person name="Brown A."/>
            <person name="FitzGerald M."/>
            <person name="Lui A."/>
            <person name="Macdonald J.P."/>
            <person name="Priest M."/>
            <person name="Orbach M.J."/>
            <person name="Galgiani J.N."/>
            <person name="Kirkland T.N."/>
            <person name="Cole G.T."/>
            <person name="Birren B.W."/>
            <person name="Henn M.R."/>
            <person name="Taylor J.W."/>
            <person name="Rounsley S.D."/>
        </authorList>
    </citation>
    <scope>NUCLEOTIDE SEQUENCE [LARGE SCALE GENOMIC DNA]</scope>
    <source>
        <strain evidence="2">RMSCC 2394</strain>
    </source>
</reference>
<proteinExistence type="predicted"/>
<dbReference type="Proteomes" id="UP000054565">
    <property type="component" value="Unassembled WGS sequence"/>
</dbReference>
<organism evidence="1 2">
    <name type="scientific">Coccidioides immitis RMSCC 2394</name>
    <dbReference type="NCBI Taxonomy" id="404692"/>
    <lineage>
        <taxon>Eukaryota</taxon>
        <taxon>Fungi</taxon>
        <taxon>Dikarya</taxon>
        <taxon>Ascomycota</taxon>
        <taxon>Pezizomycotina</taxon>
        <taxon>Eurotiomycetes</taxon>
        <taxon>Eurotiomycetidae</taxon>
        <taxon>Onygenales</taxon>
        <taxon>Onygenaceae</taxon>
        <taxon>Coccidioides</taxon>
    </lineage>
</organism>
<evidence type="ECO:0000313" key="1">
    <source>
        <dbReference type="EMBL" id="KMP03478.1"/>
    </source>
</evidence>
<dbReference type="AlphaFoldDB" id="A0A0J6Y9L2"/>
<evidence type="ECO:0000313" key="2">
    <source>
        <dbReference type="Proteomes" id="UP000054565"/>
    </source>
</evidence>
<name>A0A0J6Y9L2_COCIT</name>